<name>A0ABX0BJ26_9PSEU</name>
<evidence type="ECO:0000313" key="3">
    <source>
        <dbReference type="Proteomes" id="UP000470404"/>
    </source>
</evidence>
<proteinExistence type="predicted"/>
<keyword evidence="3" id="KW-1185">Reference proteome</keyword>
<protein>
    <submittedName>
        <fullName evidence="2">Uncharacterized protein</fullName>
    </submittedName>
</protein>
<accession>A0ABX0BJ26</accession>
<feature type="region of interest" description="Disordered" evidence="1">
    <location>
        <begin position="76"/>
        <end position="146"/>
    </location>
</feature>
<feature type="compositionally biased region" description="Basic and acidic residues" evidence="1">
    <location>
        <begin position="119"/>
        <end position="132"/>
    </location>
</feature>
<feature type="compositionally biased region" description="Low complexity" evidence="1">
    <location>
        <begin position="85"/>
        <end position="118"/>
    </location>
</feature>
<comment type="caution">
    <text evidence="2">The sequence shown here is derived from an EMBL/GenBank/DDBJ whole genome shotgun (WGS) entry which is preliminary data.</text>
</comment>
<organism evidence="2 3">
    <name type="scientific">Amycolatopsis rubida</name>
    <dbReference type="NCBI Taxonomy" id="112413"/>
    <lineage>
        <taxon>Bacteria</taxon>
        <taxon>Bacillati</taxon>
        <taxon>Actinomycetota</taxon>
        <taxon>Actinomycetes</taxon>
        <taxon>Pseudonocardiales</taxon>
        <taxon>Pseudonocardiaceae</taxon>
        <taxon>Amycolatopsis</taxon>
    </lineage>
</organism>
<sequence length="146" mass="15128">MAERMLVVLDEAAKSDALHAWRQVAPEHRIVHCPPDRAPVLLEAATDAKPLADVVAGGRLVPVALRLAERYPDAVRPGLIRRATAAGPASGSPRRAPASPRSARPGRGRGASARPGRGSADRTAGRRGRGGDARPASPSPPPGLVT</sequence>
<dbReference type="Proteomes" id="UP000470404">
    <property type="component" value="Unassembled WGS sequence"/>
</dbReference>
<evidence type="ECO:0000256" key="1">
    <source>
        <dbReference type="SAM" id="MobiDB-lite"/>
    </source>
</evidence>
<reference evidence="2 3" key="1">
    <citation type="submission" date="2020-01" db="EMBL/GenBank/DDBJ databases">
        <title>Insect and environment-associated Actinomycetes.</title>
        <authorList>
            <person name="Currrie C."/>
            <person name="Chevrette M."/>
            <person name="Carlson C."/>
            <person name="Stubbendieck R."/>
            <person name="Wendt-Pienkowski E."/>
        </authorList>
    </citation>
    <scope>NUCLEOTIDE SEQUENCE [LARGE SCALE GENOMIC DNA]</scope>
    <source>
        <strain evidence="2 3">SID8386</strain>
    </source>
</reference>
<dbReference type="RefSeq" id="WP_067595408.1">
    <property type="nucleotide sequence ID" value="NZ_JAAGNC010000040.1"/>
</dbReference>
<feature type="compositionally biased region" description="Pro residues" evidence="1">
    <location>
        <begin position="137"/>
        <end position="146"/>
    </location>
</feature>
<evidence type="ECO:0000313" key="2">
    <source>
        <dbReference type="EMBL" id="NEC55216.1"/>
    </source>
</evidence>
<dbReference type="EMBL" id="JAAGNC010000040">
    <property type="protein sequence ID" value="NEC55216.1"/>
    <property type="molecule type" value="Genomic_DNA"/>
</dbReference>
<gene>
    <name evidence="2" type="ORF">G3I59_06290</name>
</gene>